<dbReference type="STRING" id="264199.stu1375"/>
<evidence type="ECO:0000256" key="2">
    <source>
        <dbReference type="SAM" id="MobiDB-lite"/>
    </source>
</evidence>
<dbReference type="SUPFAM" id="SSF53335">
    <property type="entry name" value="S-adenosyl-L-methionine-dependent methyltransferases"/>
    <property type="match status" value="1"/>
</dbReference>
<dbReference type="InterPro" id="IPR027417">
    <property type="entry name" value="P-loop_NTPase"/>
</dbReference>
<dbReference type="REBASE" id="25254">
    <property type="entry name" value="Sth18311ORF1375P"/>
</dbReference>
<protein>
    <submittedName>
        <fullName evidence="4">Type II restriction-modification system restriction subunit</fullName>
    </submittedName>
</protein>
<dbReference type="GO" id="GO:0009007">
    <property type="term" value="F:site-specific DNA-methyltransferase (adenine-specific) activity"/>
    <property type="evidence" value="ECO:0007669"/>
    <property type="project" value="UniProtKB-EC"/>
</dbReference>
<dbReference type="GO" id="GO:0009432">
    <property type="term" value="P:SOS response"/>
    <property type="evidence" value="ECO:0007669"/>
    <property type="project" value="UniProtKB-KW"/>
</dbReference>
<dbReference type="KEGG" id="stl:stu1375"/>
<proteinExistence type="predicted"/>
<dbReference type="Pfam" id="PF07669">
    <property type="entry name" value="Eco57I"/>
    <property type="match status" value="1"/>
</dbReference>
<keyword evidence="1" id="KW-0227">DNA damage</keyword>
<dbReference type="SMART" id="SM00487">
    <property type="entry name" value="DEXDc"/>
    <property type="match status" value="1"/>
</dbReference>
<dbReference type="HOGENOM" id="CLU_005929_0_0_9"/>
<evidence type="ECO:0000259" key="3">
    <source>
        <dbReference type="PROSITE" id="PS51192"/>
    </source>
</evidence>
<sequence length="1470" mass="169734">MASNFDFLKVDLDTAELFSTANMAENNYTQKDYEGVLTKVRKVAENTAVLFADRAFIELPSHSTFHDKLQIIKHHINNKDIVDAFFEIKGHGNSSAHKLNPKDATKENALKSLKQVYMILVWFVTEYVDDQIKVSLYENFLEPKAQERYTTAERKFIYVQTVNNESGKFAAFEGAQKIGEGTVASDDIEADWTPNSDFLRSVAPKRIKQYMTTSGLPFELGWVELAYKKSTKSWFHDHEVHEVLRRSGISHPKHLEGNEWFETDLETAKEAIKAVKDGRSFISETQAAYKAEKVKITLRPEQDAAVKQTQKTYKKKNRMLWNAKMRFGKTLTSLELIKQEGFQRVLIMTHRPVVRDSWFEDYKKMEMAEAGYLYGSVDKGEKLTTLKSGDKPFIYFTSIQYLRYNGAQANLPLFSDIDWDLIIIDEAHEGTQTELSDTVMKSLVKDGHTKILELSGTPFNLLDQFEPEQVYTWDYVMEQQAKLKWDLENPEQPNPYEQLPEVLMYTFEMKHKEKFTDENKSFNFREFFRVDDKGELVYKADVRRFLDNITNPDSETNYPFSTREYRDELRHTLWLMPGVREANAFEKLLKEHPVFGMDYKIVNVVRNDKSDNILDTSGDDLSKVRQAITDDPSQTKTITLTVRRLTTGVNVPEWTAVMFLSNTSSSTNYLQAAFRAQTPFSHEKLGMKKRCYIFDFAPDRALTVMAETAQINSGVGKKNTHQQKQAMANLLNFLPILGKSDNGMEPFNVDRMLTQIKKVYAEKAVRSGFEDDSLYNDNLLTLTSDDAELFNKLNAIVGKTQKQKTPTKVTINVSDLTDEEYDQAEKAKKKKPRERSQEEKEAMEKLKEARKQQKTMISILRGVSIRIPMMIYGMDVDLSKDITIEDFIKEVDDESWKEFMPAGFTKGMFKEITKYYDAEVFIEAGRIIRQRAKSFDSLDFIERAEEIATLFGSFKNPDKETVLTPWRVVNMQIAKGIGGLNFYDDNFESMTDGATPNLHWVETDVTDSVYHPETKIIDINAKTGLYPLHAAMSLYYQYVQNNDDNRFDAESVYRGILENNIYAIAKTPMAKTITERTLRGYKKYKTNVAYIENFSDTLKSSIEEGKKQVEEAFGKVKFDVVIGNPPYQESTNDKMMKTGQQKRVRNVFQDFQLVADEVSQNFSCLIYPGGRWIHRSGKGMKEFGLRQINSPHLAKLFYYPNAEEIFKDVAIADGISVVVKDFSKENTQFEYIYSENGYEEIELLDSPGEKLLILNPKNSHIVDKFEEFVKLNKLRFISESSVINQKLFQIESDFAERNPDKVEIYTGQSLDYKNQIKLFTNDKGGKTGRATWFVADRDAIKVNTHLIDKWKVVVSSANAGGQKRDNQLEVLDNHSAFGRSRIALKAFDTEQEAQNFYKYMKSYIIRFAFLMTDESLSSLGKYVPDLIDYSSENNIIDFEDNNIDKQLQQLMKISDFEMEYIKEYVDNFKK</sequence>
<dbReference type="InterPro" id="IPR002052">
    <property type="entry name" value="DNA_methylase_N6_adenine_CS"/>
</dbReference>
<dbReference type="InterPro" id="IPR014001">
    <property type="entry name" value="Helicase_ATP-bd"/>
</dbReference>
<accession>Q5M3M3</accession>
<dbReference type="PATRIC" id="fig|264199.4.peg.1348"/>
<dbReference type="Gene3D" id="3.40.50.300">
    <property type="entry name" value="P-loop containing nucleotide triphosphate hydrolases"/>
    <property type="match status" value="2"/>
</dbReference>
<dbReference type="GO" id="GO:0016787">
    <property type="term" value="F:hydrolase activity"/>
    <property type="evidence" value="ECO:0007669"/>
    <property type="project" value="InterPro"/>
</dbReference>
<dbReference type="Gene3D" id="3.40.50.150">
    <property type="entry name" value="Vaccinia Virus protein VP39"/>
    <property type="match status" value="1"/>
</dbReference>
<keyword evidence="5" id="KW-1185">Reference proteome</keyword>
<dbReference type="InterPro" id="IPR050742">
    <property type="entry name" value="Helicase_Restrict-Modif_Enz"/>
</dbReference>
<organism evidence="4 5">
    <name type="scientific">Streptococcus thermophilus (strain ATCC BAA-250 / LMG 18311)</name>
    <dbReference type="NCBI Taxonomy" id="264199"/>
    <lineage>
        <taxon>Bacteria</taxon>
        <taxon>Bacillati</taxon>
        <taxon>Bacillota</taxon>
        <taxon>Bacilli</taxon>
        <taxon>Lactobacillales</taxon>
        <taxon>Streptococcaceae</taxon>
        <taxon>Streptococcus</taxon>
    </lineage>
</organism>
<dbReference type="eggNOG" id="COG1061">
    <property type="taxonomic scope" value="Bacteria"/>
</dbReference>
<dbReference type="PANTHER" id="PTHR47396:SF1">
    <property type="entry name" value="ATP-DEPENDENT HELICASE IRC3-RELATED"/>
    <property type="match status" value="1"/>
</dbReference>
<evidence type="ECO:0000313" key="4">
    <source>
        <dbReference type="EMBL" id="AAV60990.1"/>
    </source>
</evidence>
<dbReference type="SUPFAM" id="SSF52540">
    <property type="entry name" value="P-loop containing nucleoside triphosphate hydrolases"/>
    <property type="match status" value="2"/>
</dbReference>
<dbReference type="RefSeq" id="WP_011226246.1">
    <property type="nucleotide sequence ID" value="NC_006448.1"/>
</dbReference>
<reference evidence="4 5" key="1">
    <citation type="journal article" date="2004" name="Nat. Biotechnol.">
        <title>Complete sequence and comparative genome analysis of the dairy bacterium Streptococcus thermophilus.</title>
        <authorList>
            <person name="Bolotin A."/>
            <person name="Quinquis B."/>
            <person name="Renault P."/>
            <person name="Sorokin A."/>
            <person name="Ehrlich S.D."/>
            <person name="Kulakauskas S."/>
            <person name="Lapidus A."/>
            <person name="Goltsman E."/>
            <person name="Mazur M."/>
            <person name="Pusch G.D."/>
            <person name="Fonstein M."/>
            <person name="Overbeek R."/>
            <person name="Kyprides N."/>
            <person name="Purnelle B."/>
            <person name="Prozzi D."/>
            <person name="Ngui K."/>
            <person name="Masuy D."/>
            <person name="Hancy F."/>
            <person name="Burteau S."/>
            <person name="Boutry M."/>
            <person name="Delcour J."/>
            <person name="Goffeau A."/>
            <person name="Hols P."/>
        </authorList>
    </citation>
    <scope>NUCLEOTIDE SEQUENCE [LARGE SCALE GENOMIC DNA]</scope>
    <source>
        <strain evidence="5">ATCC BAA-250 / LMG 18311</strain>
    </source>
</reference>
<dbReference type="Pfam" id="PF04851">
    <property type="entry name" value="ResIII"/>
    <property type="match status" value="1"/>
</dbReference>
<name>Q5M3M3_STRT2</name>
<dbReference type="EMBL" id="CP000023">
    <property type="protein sequence ID" value="AAV60990.1"/>
    <property type="molecule type" value="Genomic_DNA"/>
</dbReference>
<evidence type="ECO:0000256" key="1">
    <source>
        <dbReference type="ARBA" id="ARBA00023236"/>
    </source>
</evidence>
<dbReference type="PANTHER" id="PTHR47396">
    <property type="entry name" value="TYPE I RESTRICTION ENZYME ECOKI R PROTEIN"/>
    <property type="match status" value="1"/>
</dbReference>
<feature type="domain" description="Helicase ATP-binding" evidence="3">
    <location>
        <begin position="310"/>
        <end position="476"/>
    </location>
</feature>
<dbReference type="InterPro" id="IPR029063">
    <property type="entry name" value="SAM-dependent_MTases_sf"/>
</dbReference>
<dbReference type="GO" id="GO:0003677">
    <property type="term" value="F:DNA binding"/>
    <property type="evidence" value="ECO:0007669"/>
    <property type="project" value="InterPro"/>
</dbReference>
<dbReference type="PROSITE" id="PS51192">
    <property type="entry name" value="HELICASE_ATP_BIND_1"/>
    <property type="match status" value="1"/>
</dbReference>
<feature type="region of interest" description="Disordered" evidence="2">
    <location>
        <begin position="821"/>
        <end position="842"/>
    </location>
</feature>
<dbReference type="Proteomes" id="UP000001170">
    <property type="component" value="Chromosome"/>
</dbReference>
<dbReference type="GO" id="GO:0032259">
    <property type="term" value="P:methylation"/>
    <property type="evidence" value="ECO:0007669"/>
    <property type="project" value="InterPro"/>
</dbReference>
<dbReference type="PROSITE" id="PS00092">
    <property type="entry name" value="N6_MTASE"/>
    <property type="match status" value="1"/>
</dbReference>
<keyword evidence="1" id="KW-0742">SOS response</keyword>
<dbReference type="GO" id="GO:0006304">
    <property type="term" value="P:DNA modification"/>
    <property type="evidence" value="ECO:0007669"/>
    <property type="project" value="InterPro"/>
</dbReference>
<dbReference type="InterPro" id="IPR011639">
    <property type="entry name" value="MethylTrfase_TaqI-like_dom"/>
</dbReference>
<gene>
    <name evidence="4" type="primary">sthII</name>
    <name evidence="4" type="ordered locus">stu1375</name>
</gene>
<dbReference type="GO" id="GO:0005524">
    <property type="term" value="F:ATP binding"/>
    <property type="evidence" value="ECO:0007669"/>
    <property type="project" value="InterPro"/>
</dbReference>
<dbReference type="GO" id="GO:0005829">
    <property type="term" value="C:cytosol"/>
    <property type="evidence" value="ECO:0007669"/>
    <property type="project" value="TreeGrafter"/>
</dbReference>
<dbReference type="InterPro" id="IPR006935">
    <property type="entry name" value="Helicase/UvrB_N"/>
</dbReference>
<evidence type="ECO:0000313" key="5">
    <source>
        <dbReference type="Proteomes" id="UP000001170"/>
    </source>
</evidence>